<dbReference type="AlphaFoldDB" id="A0A7W8HAK6"/>
<dbReference type="Proteomes" id="UP000543642">
    <property type="component" value="Unassembled WGS sequence"/>
</dbReference>
<gene>
    <name evidence="1" type="ORF">HNP82_001311</name>
</gene>
<comment type="caution">
    <text evidence="1">The sequence shown here is derived from an EMBL/GenBank/DDBJ whole genome shotgun (WGS) entry which is preliminary data.</text>
</comment>
<sequence length="70" mass="8035">MKQGKESGGFAPNWIGQFYALFQWIYKMSSKEVVKLLPVEFMFEAYPGLHDLDLQVAVCKMGEQCGLNMR</sequence>
<accession>A0A7W8HAK6</accession>
<dbReference type="RefSeq" id="WP_207720574.1">
    <property type="nucleotide sequence ID" value="NZ_JACHFW010000004.1"/>
</dbReference>
<protein>
    <submittedName>
        <fullName evidence="1">Uncharacterized protein</fullName>
    </submittedName>
</protein>
<evidence type="ECO:0000313" key="1">
    <source>
        <dbReference type="EMBL" id="MBB5264200.1"/>
    </source>
</evidence>
<keyword evidence="2" id="KW-1185">Reference proteome</keyword>
<evidence type="ECO:0000313" key="2">
    <source>
        <dbReference type="Proteomes" id="UP000543642"/>
    </source>
</evidence>
<organism evidence="1 2">
    <name type="scientific">Catenibacillus scindens</name>
    <dbReference type="NCBI Taxonomy" id="673271"/>
    <lineage>
        <taxon>Bacteria</taxon>
        <taxon>Bacillati</taxon>
        <taxon>Bacillota</taxon>
        <taxon>Clostridia</taxon>
        <taxon>Lachnospirales</taxon>
        <taxon>Lachnospiraceae</taxon>
        <taxon>Catenibacillus</taxon>
    </lineage>
</organism>
<proteinExistence type="predicted"/>
<reference evidence="1 2" key="1">
    <citation type="submission" date="2020-08" db="EMBL/GenBank/DDBJ databases">
        <title>Genomic Encyclopedia of Type Strains, Phase IV (KMG-IV): sequencing the most valuable type-strain genomes for metagenomic binning, comparative biology and taxonomic classification.</title>
        <authorList>
            <person name="Goeker M."/>
        </authorList>
    </citation>
    <scope>NUCLEOTIDE SEQUENCE [LARGE SCALE GENOMIC DNA]</scope>
    <source>
        <strain evidence="1 2">DSM 106146</strain>
    </source>
</reference>
<name>A0A7W8HAK6_9FIRM</name>
<dbReference type="EMBL" id="JACHFW010000004">
    <property type="protein sequence ID" value="MBB5264200.1"/>
    <property type="molecule type" value="Genomic_DNA"/>
</dbReference>